<comment type="caution">
    <text evidence="1">The sequence shown here is derived from an EMBL/GenBank/DDBJ whole genome shotgun (WGS) entry which is preliminary data.</text>
</comment>
<dbReference type="Proteomes" id="UP000176877">
    <property type="component" value="Unassembled WGS sequence"/>
</dbReference>
<evidence type="ECO:0000313" key="1">
    <source>
        <dbReference type="EMBL" id="OGF23585.1"/>
    </source>
</evidence>
<dbReference type="EMBL" id="MFFT01000002">
    <property type="protein sequence ID" value="OGF23585.1"/>
    <property type="molecule type" value="Genomic_DNA"/>
</dbReference>
<evidence type="ECO:0008006" key="3">
    <source>
        <dbReference type="Google" id="ProtNLM"/>
    </source>
</evidence>
<name>A0A1F5SA51_9BACT</name>
<dbReference type="SUPFAM" id="SSF52540">
    <property type="entry name" value="P-loop containing nucleoside triphosphate hydrolases"/>
    <property type="match status" value="1"/>
</dbReference>
<dbReference type="Gene3D" id="3.40.50.300">
    <property type="entry name" value="P-loop containing nucleotide triphosphate hydrolases"/>
    <property type="match status" value="1"/>
</dbReference>
<dbReference type="PANTHER" id="PTHR11669">
    <property type="entry name" value="REPLICATION FACTOR C / DNA POLYMERASE III GAMMA-TAU SUBUNIT"/>
    <property type="match status" value="1"/>
</dbReference>
<dbReference type="PANTHER" id="PTHR11669:SF8">
    <property type="entry name" value="DNA POLYMERASE III SUBUNIT DELTA"/>
    <property type="match status" value="1"/>
</dbReference>
<dbReference type="AlphaFoldDB" id="A0A1F5SA51"/>
<accession>A0A1F5SA51</accession>
<reference evidence="1 2" key="1">
    <citation type="journal article" date="2016" name="Nat. Commun.">
        <title>Thousands of microbial genomes shed light on interconnected biogeochemical processes in an aquifer system.</title>
        <authorList>
            <person name="Anantharaman K."/>
            <person name="Brown C.T."/>
            <person name="Hug L.A."/>
            <person name="Sharon I."/>
            <person name="Castelle C.J."/>
            <person name="Probst A.J."/>
            <person name="Thomas B.C."/>
            <person name="Singh A."/>
            <person name="Wilkins M.J."/>
            <person name="Karaoz U."/>
            <person name="Brodie E.L."/>
            <person name="Williams K.H."/>
            <person name="Hubbard S.S."/>
            <person name="Banfield J.F."/>
        </authorList>
    </citation>
    <scope>NUCLEOTIDE SEQUENCE [LARGE SCALE GENOMIC DNA]</scope>
</reference>
<dbReference type="Pfam" id="PF13177">
    <property type="entry name" value="DNA_pol3_delta2"/>
    <property type="match status" value="1"/>
</dbReference>
<sequence>MADQKIKSNWPLIGNGHIFEFLTKSLANKNISSSYIFTGPTGLGKATAANFFAQGLICETRDRSILPCGKCPTCKEAAKGIHSDIYLIAKAADKKNISLEQIRDFIRSLGLSSFLNSYKIGIIKGAEALSEGAVNALLKTLEEPKARVVIILTVTDFEVLPKTIISRSQILRFQPVKSDVIYDDLIKNHGAQRSQAKNFSRLCAGRPALALKFLEDKEYFGNYKADVLAFIKLLSPDINERFKVVEDILGKNARGQEAVKSVGKIIDVWQNLTRDLLLLELDLVDLVQHQSFAKDLAAVKNKLSLKSLLSLIGVLKQAKEYLANNVSPKLALENVAASI</sequence>
<dbReference type="InterPro" id="IPR050238">
    <property type="entry name" value="DNA_Rep/Repair_Clamp_Loader"/>
</dbReference>
<protein>
    <recommendedName>
        <fullName evidence="3">DNA-directed DNA polymerase</fullName>
    </recommendedName>
</protein>
<evidence type="ECO:0000313" key="2">
    <source>
        <dbReference type="Proteomes" id="UP000176877"/>
    </source>
</evidence>
<organism evidence="1 2">
    <name type="scientific">Candidatus Falkowbacteria bacterium RIFCSPHIGHO2_02_FULL_42_9</name>
    <dbReference type="NCBI Taxonomy" id="1797986"/>
    <lineage>
        <taxon>Bacteria</taxon>
        <taxon>Candidatus Falkowiibacteriota</taxon>
    </lineage>
</organism>
<dbReference type="GO" id="GO:0006261">
    <property type="term" value="P:DNA-templated DNA replication"/>
    <property type="evidence" value="ECO:0007669"/>
    <property type="project" value="TreeGrafter"/>
</dbReference>
<proteinExistence type="predicted"/>
<gene>
    <name evidence="1" type="ORF">A3D45_02260</name>
</gene>
<dbReference type="InterPro" id="IPR027417">
    <property type="entry name" value="P-loop_NTPase"/>
</dbReference>